<evidence type="ECO:0000313" key="4">
    <source>
        <dbReference type="Proteomes" id="UP000091820"/>
    </source>
</evidence>
<sequence>MSYRNWLNYLSSAEKSSVINGRIRKIHYKFPDGQQMAEEYSMDTGVLQKRGWRKPQQLLGESEWEVEVGEDYRQLGCTGDADKIPNTDHNFTVKISNTEPTLIYQVLADSTKKAIVVKTTNKKYYKVIKVQELDRCELLPSQANISTHHQYNTLIITYRKPDVVCEMEAEVLLLLKDIETETDMGELLQGLLKK</sequence>
<dbReference type="PANTHER" id="PTHR31921">
    <property type="entry name" value="PROTEIN DPCD"/>
    <property type="match status" value="1"/>
</dbReference>
<reference evidence="3" key="2">
    <citation type="submission" date="2020-05" db="UniProtKB">
        <authorList>
            <consortium name="EnsemblMetazoa"/>
        </authorList>
    </citation>
    <scope>IDENTIFICATION</scope>
    <source>
        <strain evidence="3">IAEA</strain>
    </source>
</reference>
<organism evidence="3 4">
    <name type="scientific">Glossina brevipalpis</name>
    <dbReference type="NCBI Taxonomy" id="37001"/>
    <lineage>
        <taxon>Eukaryota</taxon>
        <taxon>Metazoa</taxon>
        <taxon>Ecdysozoa</taxon>
        <taxon>Arthropoda</taxon>
        <taxon>Hexapoda</taxon>
        <taxon>Insecta</taxon>
        <taxon>Pterygota</taxon>
        <taxon>Neoptera</taxon>
        <taxon>Endopterygota</taxon>
        <taxon>Diptera</taxon>
        <taxon>Brachycera</taxon>
        <taxon>Muscomorpha</taxon>
        <taxon>Hippoboscoidea</taxon>
        <taxon>Glossinidae</taxon>
        <taxon>Glossina</taxon>
    </lineage>
</organism>
<dbReference type="InterPro" id="IPR026224">
    <property type="entry name" value="DPCD"/>
</dbReference>
<proteinExistence type="inferred from homology"/>
<dbReference type="STRING" id="37001.A0A1A9W7N5"/>
<evidence type="ECO:0000256" key="1">
    <source>
        <dbReference type="ARBA" id="ARBA00010597"/>
    </source>
</evidence>
<dbReference type="Proteomes" id="UP000091820">
    <property type="component" value="Unassembled WGS sequence"/>
</dbReference>
<dbReference type="PANTHER" id="PTHR31921:SF1">
    <property type="entry name" value="PROTEIN DPCD"/>
    <property type="match status" value="1"/>
</dbReference>
<name>A0A1A9W7N5_9MUSC</name>
<evidence type="ECO:0000256" key="2">
    <source>
        <dbReference type="ARBA" id="ARBA00020330"/>
    </source>
</evidence>
<dbReference type="AlphaFoldDB" id="A0A1A9W7N5"/>
<dbReference type="VEuPathDB" id="VectorBase:GBRI009136"/>
<accession>A0A1A9W7N5</accession>
<dbReference type="PRINTS" id="PR02065">
    <property type="entry name" value="PROTEINDPCD"/>
</dbReference>
<comment type="similarity">
    <text evidence="1">Belongs to the DPCD family.</text>
</comment>
<evidence type="ECO:0000313" key="3">
    <source>
        <dbReference type="EnsemblMetazoa" id="GBRI009136-PA"/>
    </source>
</evidence>
<dbReference type="Pfam" id="PF14913">
    <property type="entry name" value="DPCD"/>
    <property type="match status" value="1"/>
</dbReference>
<protein>
    <recommendedName>
        <fullName evidence="2">Protein DPCD</fullName>
    </recommendedName>
</protein>
<reference evidence="4" key="1">
    <citation type="submission" date="2014-03" db="EMBL/GenBank/DDBJ databases">
        <authorList>
            <person name="Aksoy S."/>
            <person name="Warren W."/>
            <person name="Wilson R.K."/>
        </authorList>
    </citation>
    <scope>NUCLEOTIDE SEQUENCE [LARGE SCALE GENOMIC DNA]</scope>
    <source>
        <strain evidence="4">IAEA</strain>
    </source>
</reference>
<keyword evidence="4" id="KW-1185">Reference proteome</keyword>
<dbReference type="EnsemblMetazoa" id="GBRI009136-RA">
    <property type="protein sequence ID" value="GBRI009136-PA"/>
    <property type="gene ID" value="GBRI009136"/>
</dbReference>